<feature type="domain" description="Thoeris protein ThsB TIR-like" evidence="1">
    <location>
        <begin position="8"/>
        <end position="109"/>
    </location>
</feature>
<comment type="caution">
    <text evidence="2">The sequence shown here is derived from an EMBL/GenBank/DDBJ whole genome shotgun (WGS) entry which is preliminary data.</text>
</comment>
<evidence type="ECO:0000313" key="2">
    <source>
        <dbReference type="EMBL" id="GAA1385484.1"/>
    </source>
</evidence>
<dbReference type="RefSeq" id="WP_344020343.1">
    <property type="nucleotide sequence ID" value="NZ_BAAAJK010000006.1"/>
</dbReference>
<dbReference type="Gene3D" id="3.40.50.11200">
    <property type="match status" value="1"/>
</dbReference>
<sequence>MSYRNKTYVAFASEDIKCYRLMEAWRDNDHIDFDFHDAHDLAAALDTSQPDTIRRRLRERLNNTKQVVLLGSAVCRSKAARASSFIHYEVETVLQLDLPVVVANLDGDRTVDQNFIPQAFLDKAHYTVSVSFQPTIIKYALDNYAEEYAGSNKTGPHQYPASVYANLGL</sequence>
<proteinExistence type="predicted"/>
<protein>
    <submittedName>
        <fullName evidence="2">TIR domain-containing protein</fullName>
    </submittedName>
</protein>
<dbReference type="Proteomes" id="UP001501414">
    <property type="component" value="Unassembled WGS sequence"/>
</dbReference>
<gene>
    <name evidence="2" type="ORF">GCM10009613_17970</name>
</gene>
<reference evidence="3" key="1">
    <citation type="journal article" date="2019" name="Int. J. Syst. Evol. Microbiol.">
        <title>The Global Catalogue of Microorganisms (GCM) 10K type strain sequencing project: providing services to taxonomists for standard genome sequencing and annotation.</title>
        <authorList>
            <consortium name="The Broad Institute Genomics Platform"/>
            <consortium name="The Broad Institute Genome Sequencing Center for Infectious Disease"/>
            <person name="Wu L."/>
            <person name="Ma J."/>
        </authorList>
    </citation>
    <scope>NUCLEOTIDE SEQUENCE [LARGE SCALE GENOMIC DNA]</scope>
    <source>
        <strain evidence="3">JCM 11896</strain>
    </source>
</reference>
<organism evidence="2 3">
    <name type="scientific">Pseudonocardia kongjuensis</name>
    <dbReference type="NCBI Taxonomy" id="102227"/>
    <lineage>
        <taxon>Bacteria</taxon>
        <taxon>Bacillati</taxon>
        <taxon>Actinomycetota</taxon>
        <taxon>Actinomycetes</taxon>
        <taxon>Pseudonocardiales</taxon>
        <taxon>Pseudonocardiaceae</taxon>
        <taxon>Pseudonocardia</taxon>
    </lineage>
</organism>
<dbReference type="InterPro" id="IPR015032">
    <property type="entry name" value="ThsB__TIR-like_domain"/>
</dbReference>
<evidence type="ECO:0000259" key="1">
    <source>
        <dbReference type="Pfam" id="PF08937"/>
    </source>
</evidence>
<evidence type="ECO:0000313" key="3">
    <source>
        <dbReference type="Proteomes" id="UP001501414"/>
    </source>
</evidence>
<dbReference type="EMBL" id="BAAAJK010000006">
    <property type="protein sequence ID" value="GAA1385484.1"/>
    <property type="molecule type" value="Genomic_DNA"/>
</dbReference>
<keyword evidence="3" id="KW-1185">Reference proteome</keyword>
<name>A0ABP4IG12_9PSEU</name>
<accession>A0ABP4IG12</accession>
<dbReference type="Pfam" id="PF08937">
    <property type="entry name" value="ThsB_TIR"/>
    <property type="match status" value="1"/>
</dbReference>